<dbReference type="Proteomes" id="UP000824533">
    <property type="component" value="Linkage Group LG06"/>
</dbReference>
<reference evidence="1 2" key="1">
    <citation type="journal article" date="2021" name="Front. Genet.">
        <title>Chromosome-Level Genome Assembly Reveals Significant Gene Expansion in the Toll and IMD Signaling Pathways of Dendrolimus kikuchii.</title>
        <authorList>
            <person name="Zhou J."/>
            <person name="Wu P."/>
            <person name="Xiong Z."/>
            <person name="Liu N."/>
            <person name="Zhao N."/>
            <person name="Ji M."/>
            <person name="Qiu Y."/>
            <person name="Yang B."/>
        </authorList>
    </citation>
    <scope>NUCLEOTIDE SEQUENCE [LARGE SCALE GENOMIC DNA]</scope>
    <source>
        <strain evidence="1">Ann1</strain>
    </source>
</reference>
<comment type="caution">
    <text evidence="1">The sequence shown here is derived from an EMBL/GenBank/DDBJ whole genome shotgun (WGS) entry which is preliminary data.</text>
</comment>
<evidence type="ECO:0000313" key="2">
    <source>
        <dbReference type="Proteomes" id="UP000824533"/>
    </source>
</evidence>
<name>A0ACC1D9F9_9NEOP</name>
<keyword evidence="2" id="KW-1185">Reference proteome</keyword>
<dbReference type="EMBL" id="CM034392">
    <property type="protein sequence ID" value="KAJ0180399.1"/>
    <property type="molecule type" value="Genomic_DNA"/>
</dbReference>
<protein>
    <submittedName>
        <fullName evidence="1">Uncharacterized protein</fullName>
    </submittedName>
</protein>
<accession>A0ACC1D9F9</accession>
<sequence length="101" mass="11877">MLTPKVLEKVYLNMEKSLRAAGVIAGKSGRHMKFPYTISAKIAQFPIFFYMRKNYIWMYYPFGLIGGLYCFTKIHNVVNSEENKRNWAETQRKIAEKEHGH</sequence>
<proteinExistence type="predicted"/>
<organism evidence="1 2">
    <name type="scientific">Dendrolimus kikuchii</name>
    <dbReference type="NCBI Taxonomy" id="765133"/>
    <lineage>
        <taxon>Eukaryota</taxon>
        <taxon>Metazoa</taxon>
        <taxon>Ecdysozoa</taxon>
        <taxon>Arthropoda</taxon>
        <taxon>Hexapoda</taxon>
        <taxon>Insecta</taxon>
        <taxon>Pterygota</taxon>
        <taxon>Neoptera</taxon>
        <taxon>Endopterygota</taxon>
        <taxon>Lepidoptera</taxon>
        <taxon>Glossata</taxon>
        <taxon>Ditrysia</taxon>
        <taxon>Bombycoidea</taxon>
        <taxon>Lasiocampidae</taxon>
        <taxon>Dendrolimus</taxon>
    </lineage>
</organism>
<evidence type="ECO:0000313" key="1">
    <source>
        <dbReference type="EMBL" id="KAJ0180399.1"/>
    </source>
</evidence>
<gene>
    <name evidence="1" type="ORF">K1T71_003803</name>
</gene>